<proteinExistence type="predicted"/>
<protein>
    <submittedName>
        <fullName evidence="1">Uncharacterized protein</fullName>
    </submittedName>
</protein>
<sequence>MSVPCLWYHNSCMYDRLVSFTDIFYSVEFNKW</sequence>
<evidence type="ECO:0000313" key="1">
    <source>
        <dbReference type="EMBL" id="JAD37355.1"/>
    </source>
</evidence>
<reference evidence="1" key="2">
    <citation type="journal article" date="2015" name="Data Brief">
        <title>Shoot transcriptome of the giant reed, Arundo donax.</title>
        <authorList>
            <person name="Barrero R.A."/>
            <person name="Guerrero F.D."/>
            <person name="Moolhuijzen P."/>
            <person name="Goolsby J.A."/>
            <person name="Tidwell J."/>
            <person name="Bellgard S.E."/>
            <person name="Bellgard M.I."/>
        </authorList>
    </citation>
    <scope>NUCLEOTIDE SEQUENCE</scope>
    <source>
        <tissue evidence="1">Shoot tissue taken approximately 20 cm above the soil surface</tissue>
    </source>
</reference>
<reference evidence="1" key="1">
    <citation type="submission" date="2014-09" db="EMBL/GenBank/DDBJ databases">
        <authorList>
            <person name="Magalhaes I.L.F."/>
            <person name="Oliveira U."/>
            <person name="Santos F.R."/>
            <person name="Vidigal T.H.D.A."/>
            <person name="Brescovit A.D."/>
            <person name="Santos A.J."/>
        </authorList>
    </citation>
    <scope>NUCLEOTIDE SEQUENCE</scope>
    <source>
        <tissue evidence="1">Shoot tissue taken approximately 20 cm above the soil surface</tissue>
    </source>
</reference>
<dbReference type="EMBL" id="GBRH01260540">
    <property type="protein sequence ID" value="JAD37355.1"/>
    <property type="molecule type" value="Transcribed_RNA"/>
</dbReference>
<accession>A0A0A8ZKT7</accession>
<name>A0A0A8ZKT7_ARUDO</name>
<dbReference type="AlphaFoldDB" id="A0A0A8ZKT7"/>
<organism evidence="1">
    <name type="scientific">Arundo donax</name>
    <name type="common">Giant reed</name>
    <name type="synonym">Donax arundinaceus</name>
    <dbReference type="NCBI Taxonomy" id="35708"/>
    <lineage>
        <taxon>Eukaryota</taxon>
        <taxon>Viridiplantae</taxon>
        <taxon>Streptophyta</taxon>
        <taxon>Embryophyta</taxon>
        <taxon>Tracheophyta</taxon>
        <taxon>Spermatophyta</taxon>
        <taxon>Magnoliopsida</taxon>
        <taxon>Liliopsida</taxon>
        <taxon>Poales</taxon>
        <taxon>Poaceae</taxon>
        <taxon>PACMAD clade</taxon>
        <taxon>Arundinoideae</taxon>
        <taxon>Arundineae</taxon>
        <taxon>Arundo</taxon>
    </lineage>
</organism>